<feature type="domain" description="SAM" evidence="2">
    <location>
        <begin position="272"/>
        <end position="328"/>
    </location>
</feature>
<dbReference type="Proteomes" id="UP001153636">
    <property type="component" value="Chromosome 9"/>
</dbReference>
<dbReference type="InterPro" id="IPR013761">
    <property type="entry name" value="SAM/pointed_sf"/>
</dbReference>
<sequence>MSYIRGPDLSDSDDDDGYVSYSQAPKFTYKQVIKELTPEEKLNQKKHQLYNAICTGKVDTVTQIIDEGLNVNINLQSNWTPLLLAVSVGNAQLSELLLKTGADSNSTRDGCTALMMACSCPKETSPYSESLKVIKNLVGKGANVKATNRKRMTALMFAADTGNLPAVKYLLPLSDKNAEDNQRWTALFWAVNNNEVDVFKYLLEEDLEFTTPDVRGNTPLDIAKSNDFTEIVDLLSNEENDEIFHVMDANVLSFEEMFALAREGEQPAFFVDICDMLCGMKSESMIKTFADKNITLKQFLSTSDEELKEMGVTMPYQRYRILGGIHKFHKYPYHPKSLHVVPLNETYSNIDVGIQILSAIKQISVMEAGLNYIMKHCDMEDITQEELVSMRKNTDSIKKKIRLCSRVAKKLHEKIKIWDKQIGPTDLITKDSKKYRWPWRKIVFSLTIITIVTIFKTRK</sequence>
<gene>
    <name evidence="3" type="ORF">PSYICH_LOCUS15319</name>
</gene>
<dbReference type="PANTHER" id="PTHR24157">
    <property type="entry name" value="ANKYRIN REPEAT, SAM AND BASIC LEUCINE ZIPPER DOMAIN-CONTAINING PROTEIN 1"/>
    <property type="match status" value="1"/>
</dbReference>
<name>A0A9P0DEH4_9CUCU</name>
<dbReference type="Pfam" id="PF00536">
    <property type="entry name" value="SAM_1"/>
    <property type="match status" value="1"/>
</dbReference>
<dbReference type="Gene3D" id="1.25.40.20">
    <property type="entry name" value="Ankyrin repeat-containing domain"/>
    <property type="match status" value="2"/>
</dbReference>
<keyword evidence="1" id="KW-0040">ANK repeat</keyword>
<dbReference type="OrthoDB" id="439236at2759"/>
<proteinExistence type="predicted"/>
<dbReference type="GO" id="GO:0071546">
    <property type="term" value="C:pi-body"/>
    <property type="evidence" value="ECO:0007669"/>
    <property type="project" value="TreeGrafter"/>
</dbReference>
<dbReference type="SUPFAM" id="SSF47769">
    <property type="entry name" value="SAM/Pointed domain"/>
    <property type="match status" value="1"/>
</dbReference>
<organism evidence="3 4">
    <name type="scientific">Psylliodes chrysocephalus</name>
    <dbReference type="NCBI Taxonomy" id="3402493"/>
    <lineage>
        <taxon>Eukaryota</taxon>
        <taxon>Metazoa</taxon>
        <taxon>Ecdysozoa</taxon>
        <taxon>Arthropoda</taxon>
        <taxon>Hexapoda</taxon>
        <taxon>Insecta</taxon>
        <taxon>Pterygota</taxon>
        <taxon>Neoptera</taxon>
        <taxon>Endopterygota</taxon>
        <taxon>Coleoptera</taxon>
        <taxon>Polyphaga</taxon>
        <taxon>Cucujiformia</taxon>
        <taxon>Chrysomeloidea</taxon>
        <taxon>Chrysomelidae</taxon>
        <taxon>Galerucinae</taxon>
        <taxon>Alticini</taxon>
        <taxon>Psylliodes</taxon>
    </lineage>
</organism>
<dbReference type="SUPFAM" id="SSF48403">
    <property type="entry name" value="Ankyrin repeat"/>
    <property type="match status" value="1"/>
</dbReference>
<dbReference type="Pfam" id="PF12796">
    <property type="entry name" value="Ank_2"/>
    <property type="match status" value="2"/>
</dbReference>
<protein>
    <recommendedName>
        <fullName evidence="2">SAM domain-containing protein</fullName>
    </recommendedName>
</protein>
<evidence type="ECO:0000259" key="2">
    <source>
        <dbReference type="Pfam" id="PF00536"/>
    </source>
</evidence>
<dbReference type="Gene3D" id="1.10.150.50">
    <property type="entry name" value="Transcription Factor, Ets-1"/>
    <property type="match status" value="1"/>
</dbReference>
<dbReference type="InterPro" id="IPR002110">
    <property type="entry name" value="Ankyrin_rpt"/>
</dbReference>
<dbReference type="EMBL" id="OV651821">
    <property type="protein sequence ID" value="CAH1115420.1"/>
    <property type="molecule type" value="Genomic_DNA"/>
</dbReference>
<evidence type="ECO:0000256" key="1">
    <source>
        <dbReference type="PROSITE-ProRule" id="PRU00023"/>
    </source>
</evidence>
<reference evidence="3" key="1">
    <citation type="submission" date="2022-01" db="EMBL/GenBank/DDBJ databases">
        <authorList>
            <person name="King R."/>
        </authorList>
    </citation>
    <scope>NUCLEOTIDE SEQUENCE</scope>
</reference>
<dbReference type="InterPro" id="IPR001660">
    <property type="entry name" value="SAM"/>
</dbReference>
<dbReference type="PROSITE" id="PS50088">
    <property type="entry name" value="ANK_REPEAT"/>
    <property type="match status" value="1"/>
</dbReference>
<feature type="repeat" description="ANK" evidence="1">
    <location>
        <begin position="77"/>
        <end position="109"/>
    </location>
</feature>
<dbReference type="SMART" id="SM00248">
    <property type="entry name" value="ANK"/>
    <property type="match status" value="6"/>
</dbReference>
<dbReference type="AlphaFoldDB" id="A0A9P0DEH4"/>
<dbReference type="InterPro" id="IPR036770">
    <property type="entry name" value="Ankyrin_rpt-contain_sf"/>
</dbReference>
<keyword evidence="4" id="KW-1185">Reference proteome</keyword>
<accession>A0A9P0DEH4</accession>
<evidence type="ECO:0000313" key="4">
    <source>
        <dbReference type="Proteomes" id="UP001153636"/>
    </source>
</evidence>
<dbReference type="PANTHER" id="PTHR24157:SF3">
    <property type="entry name" value="ANKYRIN REPEAT, SAM AND BASIC LEUCINE ZIPPER DOMAIN-CONTAINING PROTEIN 1"/>
    <property type="match status" value="1"/>
</dbReference>
<dbReference type="PROSITE" id="PS50297">
    <property type="entry name" value="ANK_REP_REGION"/>
    <property type="match status" value="1"/>
</dbReference>
<evidence type="ECO:0000313" key="3">
    <source>
        <dbReference type="EMBL" id="CAH1115420.1"/>
    </source>
</evidence>